<reference evidence="2" key="3">
    <citation type="submission" date="2023-12" db="EMBL/GenBank/DDBJ databases">
        <authorList>
            <person name="Sun Q."/>
            <person name="Inoue M."/>
        </authorList>
    </citation>
    <scope>NUCLEOTIDE SEQUENCE</scope>
    <source>
        <strain evidence="2">JCM 10667</strain>
    </source>
</reference>
<reference evidence="3 4" key="2">
    <citation type="submission" date="2020-08" db="EMBL/GenBank/DDBJ databases">
        <title>Sequencing the genomes of 1000 actinobacteria strains.</title>
        <authorList>
            <person name="Klenk H.-P."/>
        </authorList>
    </citation>
    <scope>NUCLEOTIDE SEQUENCE [LARGE SCALE GENOMIC DNA]</scope>
    <source>
        <strain evidence="3 4">DSM 44772</strain>
    </source>
</reference>
<keyword evidence="3" id="KW-0808">Transferase</keyword>
<dbReference type="Pfam" id="PF04672">
    <property type="entry name" value="Methyltransf_19"/>
    <property type="match status" value="1"/>
</dbReference>
<dbReference type="InterPro" id="IPR006764">
    <property type="entry name" value="SAM_dep_MeTrfase_SAV2177_type"/>
</dbReference>
<evidence type="ECO:0000313" key="3">
    <source>
        <dbReference type="EMBL" id="MBB4777294.1"/>
    </source>
</evidence>
<reference evidence="2 5" key="1">
    <citation type="journal article" date="2019" name="Int. J. Syst. Evol. Microbiol.">
        <title>The Global Catalogue of Microorganisms (GCM) 10K type strain sequencing project: providing services to taxonomists for standard genome sequencing and annotation.</title>
        <authorList>
            <consortium name="The Broad Institute Genomics Platform"/>
            <consortium name="The Broad Institute Genome Sequencing Center for Infectious Disease"/>
            <person name="Wu L."/>
            <person name="Ma J."/>
        </authorList>
    </citation>
    <scope>NUCLEOTIDE SEQUENCE [LARGE SCALE GENOMIC DNA]</scope>
    <source>
        <strain evidence="2 5">JCM 10667</strain>
    </source>
</reference>
<name>A0A7W7IHP6_9ACTN</name>
<sequence length="280" mass="29349">MTAGPTPSLTWWAESAPPEDAEASPGRSGGPAPSNARMYDYLLGGKDNYAPDRDLTEWALRRCPVVGRLVQANRGFLDHAAALLAEDAGLRQFVDIGCGLPVSGGANVGDIVRRADPSCRVAYVDNDPMVLAHARALLAVDAGTGAFEGDVRDPAALLADPDLRALIDLSEPVGVLLTGVLDGITDEDDPRGIVRTLVEALPPGSRMVVTHAERTPELEAIAGLPQNPDLPFCPRSLEAVTEICGGLEMADPYPARLPLPHAVHTTGPVPLIGCIGRVPG</sequence>
<protein>
    <submittedName>
        <fullName evidence="3">SAM-dependent methyltransferase</fullName>
    </submittedName>
</protein>
<accession>A0A7W7IHP6</accession>
<dbReference type="AlphaFoldDB" id="A0A7W7IHP6"/>
<evidence type="ECO:0000313" key="2">
    <source>
        <dbReference type="EMBL" id="GAA0584991.1"/>
    </source>
</evidence>
<dbReference type="Proteomes" id="UP000549343">
    <property type="component" value="Unassembled WGS sequence"/>
</dbReference>
<dbReference type="RefSeq" id="WP_184887639.1">
    <property type="nucleotide sequence ID" value="NZ_BAAAHD010000060.1"/>
</dbReference>
<dbReference type="SUPFAM" id="SSF53335">
    <property type="entry name" value="S-adenosyl-L-methionine-dependent methyltransferases"/>
    <property type="match status" value="1"/>
</dbReference>
<dbReference type="GO" id="GO:0032259">
    <property type="term" value="P:methylation"/>
    <property type="evidence" value="ECO:0007669"/>
    <property type="project" value="UniProtKB-KW"/>
</dbReference>
<organism evidence="3 4">
    <name type="scientific">Actinomadura livida</name>
    <dbReference type="NCBI Taxonomy" id="79909"/>
    <lineage>
        <taxon>Bacteria</taxon>
        <taxon>Bacillati</taxon>
        <taxon>Actinomycetota</taxon>
        <taxon>Actinomycetes</taxon>
        <taxon>Streptosporangiales</taxon>
        <taxon>Thermomonosporaceae</taxon>
        <taxon>Actinomadura</taxon>
    </lineage>
</organism>
<evidence type="ECO:0000256" key="1">
    <source>
        <dbReference type="SAM" id="MobiDB-lite"/>
    </source>
</evidence>
<dbReference type="GO" id="GO:0008168">
    <property type="term" value="F:methyltransferase activity"/>
    <property type="evidence" value="ECO:0007669"/>
    <property type="project" value="UniProtKB-KW"/>
</dbReference>
<dbReference type="Gene3D" id="3.40.50.150">
    <property type="entry name" value="Vaccinia Virus protein VP39"/>
    <property type="match status" value="1"/>
</dbReference>
<evidence type="ECO:0000313" key="5">
    <source>
        <dbReference type="Proteomes" id="UP001501427"/>
    </source>
</evidence>
<keyword evidence="5" id="KW-1185">Reference proteome</keyword>
<feature type="region of interest" description="Disordered" evidence="1">
    <location>
        <begin position="1"/>
        <end position="33"/>
    </location>
</feature>
<dbReference type="EMBL" id="JACHMV010000001">
    <property type="protein sequence ID" value="MBB4777294.1"/>
    <property type="molecule type" value="Genomic_DNA"/>
</dbReference>
<dbReference type="Proteomes" id="UP001501427">
    <property type="component" value="Unassembled WGS sequence"/>
</dbReference>
<dbReference type="EMBL" id="BAAAHD010000060">
    <property type="protein sequence ID" value="GAA0584991.1"/>
    <property type="molecule type" value="Genomic_DNA"/>
</dbReference>
<proteinExistence type="predicted"/>
<comment type="caution">
    <text evidence="3">The sequence shown here is derived from an EMBL/GenBank/DDBJ whole genome shotgun (WGS) entry which is preliminary data.</text>
</comment>
<keyword evidence="3" id="KW-0489">Methyltransferase</keyword>
<evidence type="ECO:0000313" key="4">
    <source>
        <dbReference type="Proteomes" id="UP000549343"/>
    </source>
</evidence>
<dbReference type="InterPro" id="IPR029063">
    <property type="entry name" value="SAM-dependent_MTases_sf"/>
</dbReference>
<gene>
    <name evidence="3" type="ORF">F4557_005712</name>
    <name evidence="2" type="ORF">GCM10009546_54110</name>
</gene>